<protein>
    <recommendedName>
        <fullName evidence="4">DUF2799 domain-containing protein</fullName>
    </recommendedName>
</protein>
<dbReference type="AlphaFoldDB" id="A0A3B0M4R3"/>
<keyword evidence="3" id="KW-1185">Reference proteome</keyword>
<accession>A0A3B0M4R3</accession>
<proteinExistence type="predicted"/>
<evidence type="ECO:0008006" key="4">
    <source>
        <dbReference type="Google" id="ProtNLM"/>
    </source>
</evidence>
<evidence type="ECO:0000313" key="2">
    <source>
        <dbReference type="EMBL" id="SUZ31105.1"/>
    </source>
</evidence>
<evidence type="ECO:0000256" key="1">
    <source>
        <dbReference type="SAM" id="SignalP"/>
    </source>
</evidence>
<dbReference type="InterPro" id="IPR021242">
    <property type="entry name" value="DUF2799"/>
</dbReference>
<dbReference type="RefSeq" id="WP_121093387.1">
    <property type="nucleotide sequence ID" value="NZ_UIHC01000005.1"/>
</dbReference>
<dbReference type="Pfam" id="PF10973">
    <property type="entry name" value="DUF2799"/>
    <property type="match status" value="1"/>
</dbReference>
<name>A0A3B0M4R3_9RHOB</name>
<feature type="chain" id="PRO_5017375368" description="DUF2799 domain-containing protein" evidence="1">
    <location>
        <begin position="20"/>
        <end position="189"/>
    </location>
</feature>
<dbReference type="EMBL" id="UIHC01000005">
    <property type="protein sequence ID" value="SUZ31105.1"/>
    <property type="molecule type" value="Genomic_DNA"/>
</dbReference>
<dbReference type="PROSITE" id="PS51257">
    <property type="entry name" value="PROKAR_LIPOPROTEIN"/>
    <property type="match status" value="1"/>
</dbReference>
<feature type="signal peptide" evidence="1">
    <location>
        <begin position="1"/>
        <end position="19"/>
    </location>
</feature>
<dbReference type="OrthoDB" id="5917215at2"/>
<reference evidence="3" key="1">
    <citation type="submission" date="2018-08" db="EMBL/GenBank/DDBJ databases">
        <authorList>
            <person name="Rodrigo-Torres L."/>
            <person name="Arahal R. D."/>
            <person name="Lucena T."/>
        </authorList>
    </citation>
    <scope>NUCLEOTIDE SEQUENCE [LARGE SCALE GENOMIC DNA]</scope>
    <source>
        <strain evidence="3">CECT 7235</strain>
    </source>
</reference>
<keyword evidence="1" id="KW-0732">Signal</keyword>
<sequence>MKRFVAMAGLALLAGCASLSEEECLSGDWAGIGQRDGAAGKVAETQFARHVKACEATGVTPQRAAWQAGYAQGLQSYCTPSSGLDAGLAGRNYRNVCPATSEPGFLRGFEIGTADHKARAEVSRIQREIARLQARNREIIGVIGDDGETDLRSELSNNQSEILRLQLELGFARAEAARTRRAVVAFRAR</sequence>
<dbReference type="Proteomes" id="UP000272908">
    <property type="component" value="Unassembled WGS sequence"/>
</dbReference>
<evidence type="ECO:0000313" key="3">
    <source>
        <dbReference type="Proteomes" id="UP000272908"/>
    </source>
</evidence>
<organism evidence="2 3">
    <name type="scientific">Roseinatronobacter ekhonensis</name>
    <dbReference type="NCBI Taxonomy" id="254356"/>
    <lineage>
        <taxon>Bacteria</taxon>
        <taxon>Pseudomonadati</taxon>
        <taxon>Pseudomonadota</taxon>
        <taxon>Alphaproteobacteria</taxon>
        <taxon>Rhodobacterales</taxon>
        <taxon>Paracoccaceae</taxon>
        <taxon>Roseinatronobacter</taxon>
    </lineage>
</organism>
<gene>
    <name evidence="2" type="ORF">ROE7235_00839</name>
</gene>